<name>A0AAN8AWE1_ELEMC</name>
<keyword evidence="2" id="KW-1185">Reference proteome</keyword>
<protein>
    <submittedName>
        <fullName evidence="1">Uncharacterized protein</fullName>
    </submittedName>
</protein>
<sequence length="106" mass="11352">MNCWVYRQQQQQGVELSVGTGSSIVPIKGGRGDMDPLQEKLVSVWFQCQAGVTPASTLFNPCPPHPASPITSFHYVPICLPPVPLPRGGLAAISWPTALPDSVSLQ</sequence>
<organism evidence="1 2">
    <name type="scientific">Eleginops maclovinus</name>
    <name type="common">Patagonian blennie</name>
    <name type="synonym">Eleginus maclovinus</name>
    <dbReference type="NCBI Taxonomy" id="56733"/>
    <lineage>
        <taxon>Eukaryota</taxon>
        <taxon>Metazoa</taxon>
        <taxon>Chordata</taxon>
        <taxon>Craniata</taxon>
        <taxon>Vertebrata</taxon>
        <taxon>Euteleostomi</taxon>
        <taxon>Actinopterygii</taxon>
        <taxon>Neopterygii</taxon>
        <taxon>Teleostei</taxon>
        <taxon>Neoteleostei</taxon>
        <taxon>Acanthomorphata</taxon>
        <taxon>Eupercaria</taxon>
        <taxon>Perciformes</taxon>
        <taxon>Notothenioidei</taxon>
        <taxon>Eleginopidae</taxon>
        <taxon>Eleginops</taxon>
    </lineage>
</organism>
<reference evidence="1 2" key="1">
    <citation type="journal article" date="2023" name="Genes (Basel)">
        <title>Chromosome-Level Genome Assembly and Circadian Gene Repertoire of the Patagonia Blennie Eleginops maclovinus-The Closest Ancestral Proxy of Antarctic Cryonotothenioids.</title>
        <authorList>
            <person name="Cheng C.C."/>
            <person name="Rivera-Colon A.G."/>
            <person name="Minhas B.F."/>
            <person name="Wilson L."/>
            <person name="Rayamajhi N."/>
            <person name="Vargas-Chacoff L."/>
            <person name="Catchen J.M."/>
        </authorList>
    </citation>
    <scope>NUCLEOTIDE SEQUENCE [LARGE SCALE GENOMIC DNA]</scope>
    <source>
        <strain evidence="1">JMC-PN-2008</strain>
    </source>
</reference>
<accession>A0AAN8AWE1</accession>
<dbReference type="AlphaFoldDB" id="A0AAN8AWE1"/>
<evidence type="ECO:0000313" key="2">
    <source>
        <dbReference type="Proteomes" id="UP001346869"/>
    </source>
</evidence>
<evidence type="ECO:0000313" key="1">
    <source>
        <dbReference type="EMBL" id="KAK5870188.1"/>
    </source>
</evidence>
<gene>
    <name evidence="1" type="ORF">PBY51_024843</name>
</gene>
<comment type="caution">
    <text evidence="1">The sequence shown here is derived from an EMBL/GenBank/DDBJ whole genome shotgun (WGS) entry which is preliminary data.</text>
</comment>
<dbReference type="EMBL" id="JAUZQC010000006">
    <property type="protein sequence ID" value="KAK5870188.1"/>
    <property type="molecule type" value="Genomic_DNA"/>
</dbReference>
<proteinExistence type="predicted"/>
<dbReference type="Proteomes" id="UP001346869">
    <property type="component" value="Unassembled WGS sequence"/>
</dbReference>
<reference evidence="1 2" key="2">
    <citation type="journal article" date="2023" name="Mol. Biol. Evol.">
        <title>Genomics of Secondarily Temperate Adaptation in the Only Non-Antarctic Icefish.</title>
        <authorList>
            <person name="Rivera-Colon A.G."/>
            <person name="Rayamajhi N."/>
            <person name="Minhas B.F."/>
            <person name="Madrigal G."/>
            <person name="Bilyk K.T."/>
            <person name="Yoon V."/>
            <person name="Hune M."/>
            <person name="Gregory S."/>
            <person name="Cheng C.H.C."/>
            <person name="Catchen J.M."/>
        </authorList>
    </citation>
    <scope>NUCLEOTIDE SEQUENCE [LARGE SCALE GENOMIC DNA]</scope>
    <source>
        <strain evidence="1">JMC-PN-2008</strain>
    </source>
</reference>